<dbReference type="AlphaFoldDB" id="A0A7J7FGN0"/>
<protein>
    <submittedName>
        <fullName evidence="1">Uncharacterized protein</fullName>
    </submittedName>
</protein>
<dbReference type="Proteomes" id="UP000551758">
    <property type="component" value="Unassembled WGS sequence"/>
</dbReference>
<evidence type="ECO:0000313" key="2">
    <source>
        <dbReference type="Proteomes" id="UP000551758"/>
    </source>
</evidence>
<comment type="caution">
    <text evidence="1">The sequence shown here is derived from an EMBL/GenBank/DDBJ whole genome shotgun (WGS) entry which is preliminary data.</text>
</comment>
<proteinExistence type="predicted"/>
<dbReference type="EMBL" id="JACDTQ010000737">
    <property type="protein sequence ID" value="KAF5927091.1"/>
    <property type="molecule type" value="Genomic_DNA"/>
</dbReference>
<reference evidence="1 2" key="1">
    <citation type="journal article" date="2020" name="Mol. Biol. Evol.">
        <title>Interspecific Gene Flow and the Evolution of Specialization in Black and White Rhinoceros.</title>
        <authorList>
            <person name="Moodley Y."/>
            <person name="Westbury M.V."/>
            <person name="Russo I.M."/>
            <person name="Gopalakrishnan S."/>
            <person name="Rakotoarivelo A."/>
            <person name="Olsen R.A."/>
            <person name="Prost S."/>
            <person name="Tunstall T."/>
            <person name="Ryder O.A."/>
            <person name="Dalen L."/>
            <person name="Bruford M.W."/>
        </authorList>
    </citation>
    <scope>NUCLEOTIDE SEQUENCE [LARGE SCALE GENOMIC DNA]</scope>
    <source>
        <strain evidence="1">SBR-YM</strain>
        <tissue evidence="1">Skin</tissue>
    </source>
</reference>
<evidence type="ECO:0000313" key="1">
    <source>
        <dbReference type="EMBL" id="KAF5927091.1"/>
    </source>
</evidence>
<keyword evidence="2" id="KW-1185">Reference proteome</keyword>
<sequence length="112" mass="12497">MPALHTRSWKTGPWIGEAMTPSGVEMGKLRELARLMTVCPDWITLQDLDLNESVVKAWLKNSFSEWRKQQQNPSAMAVTRSTKQDCFSGGGGPLTYNCCKHLSCASWSFGCL</sequence>
<organism evidence="1 2">
    <name type="scientific">Diceros bicornis minor</name>
    <name type="common">South-central black rhinoceros</name>
    <dbReference type="NCBI Taxonomy" id="77932"/>
    <lineage>
        <taxon>Eukaryota</taxon>
        <taxon>Metazoa</taxon>
        <taxon>Chordata</taxon>
        <taxon>Craniata</taxon>
        <taxon>Vertebrata</taxon>
        <taxon>Euteleostomi</taxon>
        <taxon>Mammalia</taxon>
        <taxon>Eutheria</taxon>
        <taxon>Laurasiatheria</taxon>
        <taxon>Perissodactyla</taxon>
        <taxon>Rhinocerotidae</taxon>
        <taxon>Diceros</taxon>
    </lineage>
</organism>
<gene>
    <name evidence="1" type="ORF">HPG69_018358</name>
</gene>
<accession>A0A7J7FGN0</accession>
<name>A0A7J7FGN0_DICBM</name>